<dbReference type="EMBL" id="BRPE01000006">
    <property type="protein sequence ID" value="GLA84884.1"/>
    <property type="molecule type" value="Genomic_DNA"/>
</dbReference>
<organism evidence="1 2">
    <name type="scientific">Aspergillus tubingensis</name>
    <dbReference type="NCBI Taxonomy" id="5068"/>
    <lineage>
        <taxon>Eukaryota</taxon>
        <taxon>Fungi</taxon>
        <taxon>Dikarya</taxon>
        <taxon>Ascomycota</taxon>
        <taxon>Pezizomycotina</taxon>
        <taxon>Eurotiomycetes</taxon>
        <taxon>Eurotiomycetidae</taxon>
        <taxon>Eurotiales</taxon>
        <taxon>Aspergillaceae</taxon>
        <taxon>Aspergillus</taxon>
        <taxon>Aspergillus subgen. Circumdati</taxon>
    </lineage>
</organism>
<accession>A0A9W6EMH1</accession>
<dbReference type="Proteomes" id="UP001144157">
    <property type="component" value="Unassembled WGS sequence"/>
</dbReference>
<dbReference type="AlphaFoldDB" id="A0A9W6EMH1"/>
<gene>
    <name evidence="1" type="ORF">AtubIFM56815_009105</name>
</gene>
<reference evidence="1" key="1">
    <citation type="submission" date="2022-07" db="EMBL/GenBank/DDBJ databases">
        <title>Taxonomy of Aspergillus series Nigri: significant species reduction supported by multi-species coalescent approaches.</title>
        <authorList>
            <person name="Bian C."/>
            <person name="Kusuya Y."/>
            <person name="Sklenar F."/>
            <person name="D'hooge E."/>
            <person name="Yaguchi T."/>
            <person name="Takahashi H."/>
            <person name="Hubka V."/>
        </authorList>
    </citation>
    <scope>NUCLEOTIDE SEQUENCE</scope>
    <source>
        <strain evidence="1">IFM 56815</strain>
    </source>
</reference>
<protein>
    <submittedName>
        <fullName evidence="1">Uncharacterized protein</fullName>
    </submittedName>
</protein>
<evidence type="ECO:0000313" key="2">
    <source>
        <dbReference type="Proteomes" id="UP001144157"/>
    </source>
</evidence>
<name>A0A9W6EMH1_ASPTU</name>
<comment type="caution">
    <text evidence="1">The sequence shown here is derived from an EMBL/GenBank/DDBJ whole genome shotgun (WGS) entry which is preliminary data.</text>
</comment>
<sequence>MHTSSVSCSGRFMKIDIEGDDECDDALCTVNLSIFEDGSVKVKNGQCRSNQESGAWLRERPQTLYVMRNIFADLTEYDTCLHNALVYEKEDKDKAARDHAGGYCELLVVAVPNLGNRRYIAFLTLPQDCEMRLQPDDHLTVNFDLENSAPKKGWRAAFMENISFAPPGFCTLSLTRPWNRETGTSTCPQTRSLT</sequence>
<evidence type="ECO:0000313" key="1">
    <source>
        <dbReference type="EMBL" id="GLA84884.1"/>
    </source>
</evidence>
<proteinExistence type="predicted"/>